<proteinExistence type="predicted"/>
<dbReference type="EMBL" id="BMAW01048542">
    <property type="protein sequence ID" value="GFS66546.1"/>
    <property type="molecule type" value="Genomic_DNA"/>
</dbReference>
<dbReference type="Proteomes" id="UP000887013">
    <property type="component" value="Unassembled WGS sequence"/>
</dbReference>
<accession>A0A8X6IZ66</accession>
<keyword evidence="2" id="KW-1185">Reference proteome</keyword>
<organism evidence="1 2">
    <name type="scientific">Nephila pilipes</name>
    <name type="common">Giant wood spider</name>
    <name type="synonym">Nephila maculata</name>
    <dbReference type="NCBI Taxonomy" id="299642"/>
    <lineage>
        <taxon>Eukaryota</taxon>
        <taxon>Metazoa</taxon>
        <taxon>Ecdysozoa</taxon>
        <taxon>Arthropoda</taxon>
        <taxon>Chelicerata</taxon>
        <taxon>Arachnida</taxon>
        <taxon>Araneae</taxon>
        <taxon>Araneomorphae</taxon>
        <taxon>Entelegynae</taxon>
        <taxon>Araneoidea</taxon>
        <taxon>Nephilidae</taxon>
        <taxon>Nephila</taxon>
    </lineage>
</organism>
<protein>
    <submittedName>
        <fullName evidence="1">Uncharacterized protein</fullName>
    </submittedName>
</protein>
<dbReference type="AlphaFoldDB" id="A0A8X6IZ66"/>
<evidence type="ECO:0000313" key="1">
    <source>
        <dbReference type="EMBL" id="GFS66546.1"/>
    </source>
</evidence>
<comment type="caution">
    <text evidence="1">The sequence shown here is derived from an EMBL/GenBank/DDBJ whole genome shotgun (WGS) entry which is preliminary data.</text>
</comment>
<name>A0A8X6IZ66_NEPPI</name>
<reference evidence="1" key="1">
    <citation type="submission" date="2020-08" db="EMBL/GenBank/DDBJ databases">
        <title>Multicomponent nature underlies the extraordinary mechanical properties of spider dragline silk.</title>
        <authorList>
            <person name="Kono N."/>
            <person name="Nakamura H."/>
            <person name="Mori M."/>
            <person name="Yoshida Y."/>
            <person name="Ohtoshi R."/>
            <person name="Malay A.D."/>
            <person name="Moran D.A.P."/>
            <person name="Tomita M."/>
            <person name="Numata K."/>
            <person name="Arakawa K."/>
        </authorList>
    </citation>
    <scope>NUCLEOTIDE SEQUENCE</scope>
</reference>
<sequence>MFLRNEPFLEDIAEDLQRWTPGSVSSRTTREISLLYLWYPFTIMEKNKNCVANLQYANRIAPNEMYLGAPRLLMKKTKKYRSYIAYDTIPSYFTAT</sequence>
<evidence type="ECO:0000313" key="2">
    <source>
        <dbReference type="Proteomes" id="UP000887013"/>
    </source>
</evidence>
<gene>
    <name evidence="1" type="ORF">NPIL_47321</name>
</gene>